<name>A0ABP1C867_9GAMM</name>
<protein>
    <submittedName>
        <fullName evidence="8">Membrane protein, inferred for ABFAE pathway</fullName>
    </submittedName>
</protein>
<dbReference type="PROSITE" id="PS51257">
    <property type="entry name" value="PROKAR_LIPOPROTEIN"/>
    <property type="match status" value="1"/>
</dbReference>
<evidence type="ECO:0000256" key="6">
    <source>
        <dbReference type="SAM" id="Phobius"/>
    </source>
</evidence>
<dbReference type="Proteomes" id="UP001497493">
    <property type="component" value="Chromosome"/>
</dbReference>
<organism evidence="8 9">
    <name type="scientific">Candidatus Methylocalor cossyra</name>
    <dbReference type="NCBI Taxonomy" id="3108543"/>
    <lineage>
        <taxon>Bacteria</taxon>
        <taxon>Pseudomonadati</taxon>
        <taxon>Pseudomonadota</taxon>
        <taxon>Gammaproteobacteria</taxon>
        <taxon>Methylococcales</taxon>
        <taxon>Methylococcaceae</taxon>
        <taxon>Candidatus Methylocalor</taxon>
    </lineage>
</organism>
<dbReference type="EMBL" id="OZ026884">
    <property type="protein sequence ID" value="CAL1240022.1"/>
    <property type="molecule type" value="Genomic_DNA"/>
</dbReference>
<dbReference type="InterPro" id="IPR004869">
    <property type="entry name" value="MMPL_dom"/>
</dbReference>
<comment type="subcellular location">
    <subcellularLocation>
        <location evidence="1">Cell membrane</location>
        <topology evidence="1">Multi-pass membrane protein</topology>
    </subcellularLocation>
</comment>
<evidence type="ECO:0000313" key="8">
    <source>
        <dbReference type="EMBL" id="CAL1240022.1"/>
    </source>
</evidence>
<feature type="transmembrane region" description="Helical" evidence="6">
    <location>
        <begin position="739"/>
        <end position="762"/>
    </location>
</feature>
<dbReference type="InterPro" id="IPR050545">
    <property type="entry name" value="Mycobact_MmpL"/>
</dbReference>
<keyword evidence="2" id="KW-1003">Cell membrane</keyword>
<keyword evidence="4 6" id="KW-1133">Transmembrane helix</keyword>
<evidence type="ECO:0000256" key="1">
    <source>
        <dbReference type="ARBA" id="ARBA00004651"/>
    </source>
</evidence>
<feature type="transmembrane region" description="Helical" evidence="6">
    <location>
        <begin position="334"/>
        <end position="354"/>
    </location>
</feature>
<dbReference type="SUPFAM" id="SSF82866">
    <property type="entry name" value="Multidrug efflux transporter AcrB transmembrane domain"/>
    <property type="match status" value="2"/>
</dbReference>
<dbReference type="Gene3D" id="1.20.1640.10">
    <property type="entry name" value="Multidrug efflux transporter AcrB transmembrane domain"/>
    <property type="match status" value="2"/>
</dbReference>
<evidence type="ECO:0000256" key="3">
    <source>
        <dbReference type="ARBA" id="ARBA00022692"/>
    </source>
</evidence>
<evidence type="ECO:0000313" key="9">
    <source>
        <dbReference type="Proteomes" id="UP001497493"/>
    </source>
</evidence>
<feature type="transmembrane region" description="Helical" evidence="6">
    <location>
        <begin position="6"/>
        <end position="23"/>
    </location>
</feature>
<keyword evidence="5 6" id="KW-0472">Membrane</keyword>
<evidence type="ECO:0000256" key="5">
    <source>
        <dbReference type="ARBA" id="ARBA00023136"/>
    </source>
</evidence>
<accession>A0ABP1C867</accession>
<dbReference type="Pfam" id="PF03176">
    <property type="entry name" value="MMPL"/>
    <property type="match status" value="1"/>
</dbReference>
<feature type="transmembrane region" description="Helical" evidence="6">
    <location>
        <begin position="768"/>
        <end position="787"/>
    </location>
</feature>
<feature type="transmembrane region" description="Helical" evidence="6">
    <location>
        <begin position="248"/>
        <end position="267"/>
    </location>
</feature>
<feature type="transmembrane region" description="Helical" evidence="6">
    <location>
        <begin position="706"/>
        <end position="727"/>
    </location>
</feature>
<feature type="transmembrane region" description="Helical" evidence="6">
    <location>
        <begin position="680"/>
        <end position="700"/>
    </location>
</feature>
<feature type="domain" description="Membrane transport protein MMPL" evidence="7">
    <location>
        <begin position="179"/>
        <end position="387"/>
    </location>
</feature>
<sequence length="794" mass="84996">MTRALPWLLWILWLAGCGWVLLFRTQVTTDLTFFLPRDAGLVDTVLVQQLRLGPASRLLFLALDGADPERLARASENLAQLLRDDPRFEAVDNGSDPALLQVLEQRLFPYRYALTPDLSAAAFTPAGLRRALEARLAELASPLAVVDKSLLPRDPTGAWREVLGRWLAAGGPARRQGVWFSPDGRRALLLARTRASGFDIDAQREALEAVRAGFARVRESPGLSLILSGPGLLSVEANDRITRDAGRLSLLNSLLVTALLLAVYRSFRVLGLSLVPLVSGLVSGAAVTSVVFGPIHGVTLGFGATLLGVAADYPNHFFTHLSGREAPVATMRRIWPTLRLGVLANVAGFAAMLFSGFSGLAQLAVFAGAGLLGAALSCRWVVPVLAHHHVPLPAWVEQGSSLTRLPLWLARLRLLPALLTVGLAGTALVGGTGIWNDDIDALNPVPAERKRLDEALRLDLGAPDLRELVLVLAQDPETALCTSEELKPALDALVATGALGRYDMAARYLPSVHAQAARLAQLPDRPRLQAALDQALRGLPFKPGSFDPFLQEVAAAPTRPPLTLEDLRGTPLEPRVASLLLSVPEAAPGSRGWSREAGTPGAGGRRWAALIPLVQLRDEAALRRALAPWRERGVYYADLRVETSALVRDYRREALRLLGASLVLIAALLAVGLRSIPAAARVLAPMLAAALCTALIMARVSGGLNLYHLVSLLLVMGLSLDQALFFNRDAADPEDRQRTLLSLLVCSSSSMLAFGILALSEVNVLRDIGATVGLGALFAVSFAAMLARSVSLPR</sequence>
<gene>
    <name evidence="8" type="ORF">MECH1_V1_1246</name>
</gene>
<reference evidence="8 9" key="1">
    <citation type="submission" date="2024-04" db="EMBL/GenBank/DDBJ databases">
        <authorList>
            <person name="Cremers G."/>
        </authorList>
    </citation>
    <scope>NUCLEOTIDE SEQUENCE [LARGE SCALE GENOMIC DNA]</scope>
    <source>
        <strain evidence="8">MeCH1-AG</strain>
    </source>
</reference>
<evidence type="ECO:0000259" key="7">
    <source>
        <dbReference type="Pfam" id="PF03176"/>
    </source>
</evidence>
<feature type="transmembrane region" description="Helical" evidence="6">
    <location>
        <begin position="654"/>
        <end position="673"/>
    </location>
</feature>
<feature type="transmembrane region" description="Helical" evidence="6">
    <location>
        <begin position="287"/>
        <end position="313"/>
    </location>
</feature>
<keyword evidence="9" id="KW-1185">Reference proteome</keyword>
<dbReference type="PANTHER" id="PTHR33406:SF13">
    <property type="entry name" value="MEMBRANE PROTEIN YDFJ"/>
    <property type="match status" value="1"/>
</dbReference>
<proteinExistence type="predicted"/>
<evidence type="ECO:0000256" key="2">
    <source>
        <dbReference type="ARBA" id="ARBA00022475"/>
    </source>
</evidence>
<keyword evidence="3 6" id="KW-0812">Transmembrane</keyword>
<evidence type="ECO:0000256" key="4">
    <source>
        <dbReference type="ARBA" id="ARBA00022989"/>
    </source>
</evidence>
<dbReference type="RefSeq" id="WP_348759539.1">
    <property type="nucleotide sequence ID" value="NZ_OZ026884.1"/>
</dbReference>
<dbReference type="PANTHER" id="PTHR33406">
    <property type="entry name" value="MEMBRANE PROTEIN MJ1562-RELATED"/>
    <property type="match status" value="1"/>
</dbReference>